<evidence type="ECO:0000313" key="7">
    <source>
        <dbReference type="Proteomes" id="UP000197007"/>
    </source>
</evidence>
<dbReference type="PANTHER" id="PTHR23407:SF1">
    <property type="entry name" value="5-FORMYLTETRAHYDROFOLATE CYCLO-LIGASE"/>
    <property type="match status" value="1"/>
</dbReference>
<feature type="binding site" evidence="4">
    <location>
        <position position="48"/>
    </location>
    <ligand>
        <name>substrate</name>
    </ligand>
</feature>
<dbReference type="Gene3D" id="3.40.50.10420">
    <property type="entry name" value="NagB/RpiA/CoA transferase-like"/>
    <property type="match status" value="1"/>
</dbReference>
<comment type="cofactor">
    <cofactor evidence="5">
        <name>Mg(2+)</name>
        <dbReference type="ChEBI" id="CHEBI:18420"/>
    </cofactor>
</comment>
<dbReference type="GO" id="GO:0009396">
    <property type="term" value="P:folic acid-containing compound biosynthetic process"/>
    <property type="evidence" value="ECO:0007669"/>
    <property type="project" value="TreeGrafter"/>
</dbReference>
<dbReference type="PANTHER" id="PTHR23407">
    <property type="entry name" value="ATPASE INHIBITOR/5-FORMYLTETRAHYDROFOLATE CYCLO-LIGASE"/>
    <property type="match status" value="1"/>
</dbReference>
<dbReference type="GO" id="GO:0046872">
    <property type="term" value="F:metal ion binding"/>
    <property type="evidence" value="ECO:0007669"/>
    <property type="project" value="UniProtKB-KW"/>
</dbReference>
<dbReference type="InterPro" id="IPR024185">
    <property type="entry name" value="FTHF_cligase-like_sf"/>
</dbReference>
<protein>
    <recommendedName>
        <fullName evidence="5">5-formyltetrahydrofolate cyclo-ligase</fullName>
        <ecNumber evidence="5">6.3.3.2</ecNumber>
    </recommendedName>
</protein>
<dbReference type="SUPFAM" id="SSF100950">
    <property type="entry name" value="NagB/RpiA/CoA transferase-like"/>
    <property type="match status" value="1"/>
</dbReference>
<feature type="binding site" evidence="4">
    <location>
        <position position="55"/>
    </location>
    <ligand>
        <name>substrate</name>
    </ligand>
</feature>
<keyword evidence="7" id="KW-1185">Reference proteome</keyword>
<keyword evidence="6" id="KW-0436">Ligase</keyword>
<keyword evidence="3 4" id="KW-0067">ATP-binding</keyword>
<evidence type="ECO:0000256" key="1">
    <source>
        <dbReference type="ARBA" id="ARBA00010638"/>
    </source>
</evidence>
<feature type="binding site" evidence="4">
    <location>
        <begin position="3"/>
        <end position="7"/>
    </location>
    <ligand>
        <name>ATP</name>
        <dbReference type="ChEBI" id="CHEBI:30616"/>
    </ligand>
</feature>
<evidence type="ECO:0000256" key="5">
    <source>
        <dbReference type="RuleBase" id="RU361279"/>
    </source>
</evidence>
<reference evidence="7" key="1">
    <citation type="submission" date="2017-06" db="EMBL/GenBank/DDBJ databases">
        <title>Complete genome sequence of Capnocytophaga sp. KCOM 1579 (=ChDC OS43) isolated from a human refractory periapical abscess lesion.</title>
        <authorList>
            <person name="Kook J.-K."/>
            <person name="Park S.-N."/>
            <person name="Lim Y.K."/>
            <person name="Roh H."/>
        </authorList>
    </citation>
    <scope>NUCLEOTIDE SEQUENCE [LARGE SCALE GENOMIC DNA]</scope>
    <source>
        <strain evidence="7">ChDC OS43</strain>
    </source>
</reference>
<dbReference type="EMBL" id="CP022022">
    <property type="protein sequence ID" value="ASF43064.1"/>
    <property type="molecule type" value="Genomic_DNA"/>
</dbReference>
<dbReference type="GO" id="GO:0035999">
    <property type="term" value="P:tetrahydrofolate interconversion"/>
    <property type="evidence" value="ECO:0007669"/>
    <property type="project" value="TreeGrafter"/>
</dbReference>
<evidence type="ECO:0000313" key="6">
    <source>
        <dbReference type="EMBL" id="ASF43064.1"/>
    </source>
</evidence>
<evidence type="ECO:0000256" key="4">
    <source>
        <dbReference type="PIRSR" id="PIRSR006806-1"/>
    </source>
</evidence>
<dbReference type="InterPro" id="IPR002698">
    <property type="entry name" value="FTHF_cligase"/>
</dbReference>
<gene>
    <name evidence="6" type="ORF">CBG49_08235</name>
</gene>
<dbReference type="GO" id="GO:0005524">
    <property type="term" value="F:ATP binding"/>
    <property type="evidence" value="ECO:0007669"/>
    <property type="project" value="UniProtKB-KW"/>
</dbReference>
<accession>A0A1Z4BP45</accession>
<dbReference type="Pfam" id="PF01812">
    <property type="entry name" value="5-FTHF_cyc-lig"/>
    <property type="match status" value="1"/>
</dbReference>
<keyword evidence="5" id="KW-0460">Magnesium</keyword>
<proteinExistence type="inferred from homology"/>
<comment type="catalytic activity">
    <reaction evidence="5">
        <text>(6S)-5-formyl-5,6,7,8-tetrahydrofolate + ATP = (6R)-5,10-methenyltetrahydrofolate + ADP + phosphate</text>
        <dbReference type="Rhea" id="RHEA:10488"/>
        <dbReference type="ChEBI" id="CHEBI:30616"/>
        <dbReference type="ChEBI" id="CHEBI:43474"/>
        <dbReference type="ChEBI" id="CHEBI:57455"/>
        <dbReference type="ChEBI" id="CHEBI:57457"/>
        <dbReference type="ChEBI" id="CHEBI:456216"/>
        <dbReference type="EC" id="6.3.3.2"/>
    </reaction>
</comment>
<dbReference type="KEGG" id="capn:CBG49_08235"/>
<dbReference type="NCBIfam" id="TIGR02727">
    <property type="entry name" value="MTHFS_bact"/>
    <property type="match status" value="1"/>
</dbReference>
<dbReference type="InterPro" id="IPR037171">
    <property type="entry name" value="NagB/RpiA_transferase-like"/>
</dbReference>
<dbReference type="RefSeq" id="WP_088594117.1">
    <property type="nucleotide sequence ID" value="NZ_CP022022.1"/>
</dbReference>
<keyword evidence="5" id="KW-0479">Metal-binding</keyword>
<sequence length="189" mass="21664">MTKKELRQLYKQKRTALSVAEREMMSLQIAQQLSICDIWGYNCYHLFLSIKELNEVDTTPILQLLYQKNKQVVVPKMNSETRTLTSIPFTKDTLLQTNSWGVPEPKDGIAISAHKIEVVFVPLLTCDLYGNRIGYGGGYYDRFLAECRPETLKIGLSFFLPEENFSSIFLPTDVRLTHIATPEKIITIK</sequence>
<dbReference type="AlphaFoldDB" id="A0A1Z4BP45"/>
<dbReference type="GO" id="GO:0030272">
    <property type="term" value="F:5-formyltetrahydrofolate cyclo-ligase activity"/>
    <property type="evidence" value="ECO:0007669"/>
    <property type="project" value="UniProtKB-EC"/>
</dbReference>
<comment type="similarity">
    <text evidence="1 5">Belongs to the 5-formyltetrahydrofolate cyclo-ligase family.</text>
</comment>
<evidence type="ECO:0000256" key="3">
    <source>
        <dbReference type="ARBA" id="ARBA00022840"/>
    </source>
</evidence>
<dbReference type="EC" id="6.3.3.2" evidence="5"/>
<evidence type="ECO:0000256" key="2">
    <source>
        <dbReference type="ARBA" id="ARBA00022741"/>
    </source>
</evidence>
<dbReference type="PIRSF" id="PIRSF006806">
    <property type="entry name" value="FTHF_cligase"/>
    <property type="match status" value="1"/>
</dbReference>
<keyword evidence="2 4" id="KW-0547">Nucleotide-binding</keyword>
<organism evidence="6 7">
    <name type="scientific">Capnocytophaga endodontalis</name>
    <dbReference type="NCBI Taxonomy" id="2708117"/>
    <lineage>
        <taxon>Bacteria</taxon>
        <taxon>Pseudomonadati</taxon>
        <taxon>Bacteroidota</taxon>
        <taxon>Flavobacteriia</taxon>
        <taxon>Flavobacteriales</taxon>
        <taxon>Flavobacteriaceae</taxon>
        <taxon>Capnocytophaga</taxon>
    </lineage>
</organism>
<name>A0A1Z4BP45_9FLAO</name>
<feature type="binding site" evidence="4">
    <location>
        <begin position="132"/>
        <end position="140"/>
    </location>
    <ligand>
        <name>ATP</name>
        <dbReference type="ChEBI" id="CHEBI:30616"/>
    </ligand>
</feature>
<dbReference type="Proteomes" id="UP000197007">
    <property type="component" value="Chromosome"/>
</dbReference>